<name>A0A1V8TDQ5_9PEZI</name>
<proteinExistence type="predicted"/>
<keyword evidence="3" id="KW-1185">Reference proteome</keyword>
<keyword evidence="1" id="KW-1133">Transmembrane helix</keyword>
<dbReference type="AlphaFoldDB" id="A0A1V8TDQ5"/>
<dbReference type="OrthoDB" id="2563633at2759"/>
<accession>A0A1V8TDQ5</accession>
<evidence type="ECO:0000313" key="2">
    <source>
        <dbReference type="EMBL" id="OQO09506.1"/>
    </source>
</evidence>
<protein>
    <recommendedName>
        <fullName evidence="4">Major facilitator superfamily (MFS) profile domain-containing protein</fullName>
    </recommendedName>
</protein>
<feature type="transmembrane region" description="Helical" evidence="1">
    <location>
        <begin position="98"/>
        <end position="118"/>
    </location>
</feature>
<keyword evidence="1" id="KW-0472">Membrane</keyword>
<feature type="transmembrane region" description="Helical" evidence="1">
    <location>
        <begin position="64"/>
        <end position="86"/>
    </location>
</feature>
<sequence>MSHPSVPSTSSSDHRPTFNGVRLFRYFLLGESAINISTAIPIILAPEFALSFLVRSPSDITPAAVVLTQWFGAITLGLTVPLLLSVPHVPRAAAGRRMAYTTLGACEATLGAVMAMQIASGDSGFSDRALAAGTMAMAAFLGMRAWFLFVKPGWMEGTENARKAQ</sequence>
<dbReference type="InParanoid" id="A0A1V8TDQ5"/>
<comment type="caution">
    <text evidence="2">The sequence shown here is derived from an EMBL/GenBank/DDBJ whole genome shotgun (WGS) entry which is preliminary data.</text>
</comment>
<keyword evidence="1" id="KW-0812">Transmembrane</keyword>
<dbReference type="Proteomes" id="UP000192596">
    <property type="component" value="Unassembled WGS sequence"/>
</dbReference>
<gene>
    <name evidence="2" type="ORF">B0A48_04908</name>
</gene>
<dbReference type="STRING" id="1507870.A0A1V8TDQ5"/>
<evidence type="ECO:0000256" key="1">
    <source>
        <dbReference type="SAM" id="Phobius"/>
    </source>
</evidence>
<organism evidence="2 3">
    <name type="scientific">Cryoendolithus antarcticus</name>
    <dbReference type="NCBI Taxonomy" id="1507870"/>
    <lineage>
        <taxon>Eukaryota</taxon>
        <taxon>Fungi</taxon>
        <taxon>Dikarya</taxon>
        <taxon>Ascomycota</taxon>
        <taxon>Pezizomycotina</taxon>
        <taxon>Dothideomycetes</taxon>
        <taxon>Dothideomycetidae</taxon>
        <taxon>Cladosporiales</taxon>
        <taxon>Cladosporiaceae</taxon>
        <taxon>Cryoendolithus</taxon>
    </lineage>
</organism>
<reference evidence="3" key="1">
    <citation type="submission" date="2017-03" db="EMBL/GenBank/DDBJ databases">
        <title>Genomes of endolithic fungi from Antarctica.</title>
        <authorList>
            <person name="Coleine C."/>
            <person name="Masonjones S."/>
            <person name="Stajich J.E."/>
        </authorList>
    </citation>
    <scope>NUCLEOTIDE SEQUENCE [LARGE SCALE GENOMIC DNA]</scope>
    <source>
        <strain evidence="3">CCFEE 5527</strain>
    </source>
</reference>
<evidence type="ECO:0000313" key="3">
    <source>
        <dbReference type="Proteomes" id="UP000192596"/>
    </source>
</evidence>
<dbReference type="EMBL" id="NAJO01000010">
    <property type="protein sequence ID" value="OQO09506.1"/>
    <property type="molecule type" value="Genomic_DNA"/>
</dbReference>
<feature type="transmembrane region" description="Helical" evidence="1">
    <location>
        <begin position="23"/>
        <end position="44"/>
    </location>
</feature>
<feature type="transmembrane region" description="Helical" evidence="1">
    <location>
        <begin position="130"/>
        <end position="150"/>
    </location>
</feature>
<evidence type="ECO:0008006" key="4">
    <source>
        <dbReference type="Google" id="ProtNLM"/>
    </source>
</evidence>